<evidence type="ECO:0000313" key="5">
    <source>
        <dbReference type="Proteomes" id="UP000762676"/>
    </source>
</evidence>
<organism evidence="4 5">
    <name type="scientific">Elysia marginata</name>
    <dbReference type="NCBI Taxonomy" id="1093978"/>
    <lineage>
        <taxon>Eukaryota</taxon>
        <taxon>Metazoa</taxon>
        <taxon>Spiralia</taxon>
        <taxon>Lophotrochozoa</taxon>
        <taxon>Mollusca</taxon>
        <taxon>Gastropoda</taxon>
        <taxon>Heterobranchia</taxon>
        <taxon>Euthyneura</taxon>
        <taxon>Panpulmonata</taxon>
        <taxon>Sacoglossa</taxon>
        <taxon>Placobranchoidea</taxon>
        <taxon>Plakobranchidae</taxon>
        <taxon>Elysia</taxon>
    </lineage>
</organism>
<sequence length="561" mass="61442">MAPKALGTMALLAKDYVSYYKAIFARTLFGTHAVVTVWRTTVLMGVQYWALSFGVVCLCVEYIVTMWANMGEEWPWISPSTLCYLATVGSSLWVQKLQSLGHVTGTNGSSIASVPSTSMELDFSPSDWLLLTEQTMMVTIILSRWLLPKGEMTHTGLSSLLLLYLGLSADILDFSTIFNEPKVAEDEMFCYVLLVVWTGSLFQFFLVLTNTKKADDEEISCKSIVCSSEVWQILVQVGLQDLPFLIVRLTVMLNYQVFNYTIIFFVCKNSLVIALEVNHMIGLCQEQRAKLRRRQARIQNLKNKLNNAKNKITRATKGPFSMRKLRELGQNNGKTGDGNTLALASAAFATKGDRGQQAMATSQHQTKLVRLESKLSAGSDDGYATAADGSPSRTASLDSFDKTPTIEHTSEPSSFKSGNKPGNVVYSSRSVGTEGGNNENGTKSTKPNGIGIRDSGPTRTFKPDSFARMKELMKAGKPGEIMNDDANGTQSSNATVAEALGARRNLKNALATNPRIRLDSDDSTFGRGTPPSGHFLASSDSTFSLMKINTTDSSAIKLYKQ</sequence>
<keyword evidence="1" id="KW-0175">Coiled coil</keyword>
<name>A0AAV4FZV0_9GAST</name>
<dbReference type="PANTHER" id="PTHR22168">
    <property type="entry name" value="TMEM26 PROTEIN"/>
    <property type="match status" value="1"/>
</dbReference>
<keyword evidence="3 4" id="KW-0812">Transmembrane</keyword>
<feature type="coiled-coil region" evidence="1">
    <location>
        <begin position="284"/>
        <end position="318"/>
    </location>
</feature>
<keyword evidence="5" id="KW-1185">Reference proteome</keyword>
<feature type="transmembrane region" description="Helical" evidence="3">
    <location>
        <begin position="46"/>
        <end position="64"/>
    </location>
</feature>
<evidence type="ECO:0000256" key="2">
    <source>
        <dbReference type="SAM" id="MobiDB-lite"/>
    </source>
</evidence>
<comment type="caution">
    <text evidence="4">The sequence shown here is derived from an EMBL/GenBank/DDBJ whole genome shotgun (WGS) entry which is preliminary data.</text>
</comment>
<evidence type="ECO:0000313" key="4">
    <source>
        <dbReference type="EMBL" id="GFR77916.1"/>
    </source>
</evidence>
<dbReference type="Pfam" id="PF09772">
    <property type="entry name" value="Tmem26"/>
    <property type="match status" value="1"/>
</dbReference>
<dbReference type="InterPro" id="IPR019169">
    <property type="entry name" value="Transmembrane_26"/>
</dbReference>
<dbReference type="EMBL" id="BMAT01001001">
    <property type="protein sequence ID" value="GFR77916.1"/>
    <property type="molecule type" value="Genomic_DNA"/>
</dbReference>
<accession>A0AAV4FZV0</accession>
<dbReference type="AlphaFoldDB" id="A0AAV4FZV0"/>
<feature type="transmembrane region" description="Helical" evidence="3">
    <location>
        <begin position="191"/>
        <end position="209"/>
    </location>
</feature>
<feature type="compositionally biased region" description="Basic and acidic residues" evidence="2">
    <location>
        <begin position="399"/>
        <end position="410"/>
    </location>
</feature>
<proteinExistence type="predicted"/>
<gene>
    <name evidence="4" type="ORF">ElyMa_000521100</name>
</gene>
<feature type="transmembrane region" description="Helical" evidence="3">
    <location>
        <begin position="128"/>
        <end position="147"/>
    </location>
</feature>
<keyword evidence="3" id="KW-1133">Transmembrane helix</keyword>
<feature type="transmembrane region" description="Helical" evidence="3">
    <location>
        <begin position="159"/>
        <end position="179"/>
    </location>
</feature>
<keyword evidence="3" id="KW-0472">Membrane</keyword>
<evidence type="ECO:0000256" key="1">
    <source>
        <dbReference type="SAM" id="Coils"/>
    </source>
</evidence>
<evidence type="ECO:0000256" key="3">
    <source>
        <dbReference type="SAM" id="Phobius"/>
    </source>
</evidence>
<dbReference type="PANTHER" id="PTHR22168:SF7">
    <property type="entry name" value="TRANSMEMBRANE PROTEIN 26-LIKE"/>
    <property type="match status" value="1"/>
</dbReference>
<feature type="region of interest" description="Disordered" evidence="2">
    <location>
        <begin position="378"/>
        <end position="462"/>
    </location>
</feature>
<protein>
    <submittedName>
        <fullName evidence="4">Transmembrane protein</fullName>
    </submittedName>
</protein>
<dbReference type="Proteomes" id="UP000762676">
    <property type="component" value="Unassembled WGS sequence"/>
</dbReference>
<reference evidence="4 5" key="1">
    <citation type="journal article" date="2021" name="Elife">
        <title>Chloroplast acquisition without the gene transfer in kleptoplastic sea slugs, Plakobranchus ocellatus.</title>
        <authorList>
            <person name="Maeda T."/>
            <person name="Takahashi S."/>
            <person name="Yoshida T."/>
            <person name="Shimamura S."/>
            <person name="Takaki Y."/>
            <person name="Nagai Y."/>
            <person name="Toyoda A."/>
            <person name="Suzuki Y."/>
            <person name="Arimoto A."/>
            <person name="Ishii H."/>
            <person name="Satoh N."/>
            <person name="Nishiyama T."/>
            <person name="Hasebe M."/>
            <person name="Maruyama T."/>
            <person name="Minagawa J."/>
            <person name="Obokata J."/>
            <person name="Shigenobu S."/>
        </authorList>
    </citation>
    <scope>NUCLEOTIDE SEQUENCE [LARGE SCALE GENOMIC DNA]</scope>
</reference>